<sequence length="772" mass="88021">MNFCTENMTSVMGSVWVLFCNYVFYVFGLMIRFIFRSRANDSKNDYGCCVIPFQQDDQTGSRDSDIDGFREEGAEVGFSLQKSKSGNKSFGERETFRSVTAANVSKYEFSPGKGIGGFLGKPKAMSFSVQELYAGSNDYTVCNDQILRTGIFAGKDCEKLNSEEEAVGQLKTEDSVESFGIGKALEKAEENTFVEDGISEKGEIVGAEANFLGKDGSVDEAESVSEDCSLRFCSEPETICSVGELSDSDHIIDSITHEFLADKKVDEELKSEALLANDGEEVQYIQEIPSCENVEELSDSESLLGPEETVARDQSDDSDEEYIELEPHFQNSSSWEAKALSGKVENKHEAEDLVQEESEPEVSSEESEGTDLRKEPSEDYQDDLDFLLEHRDVIEQLKMELRNVRAGGLPTILEEEEEEPESPAMVQGLKPLKIDEKFEFKDRMEEVQKVYKGYAEKMRKLDMLNSQTMHAIGFLQLKDPVKSISKQKPSASATMSLPHNIWSRKARRVMADPMQKFIGELQRDLELVYVGQVCLSWEILHWQYVKAQKLQEYDSQGFHWYNQVAGEFQLFQVLVQRFVENEAFQGPRVQNYVNNRCVLRNLLQVPAIRDDCLKDKKVRRGEEEDAISSCMIAKVIEESMRVFWGFIRADKDEGNHVILNGPWQNPTNLQNDADLGFLMEIRADLQKKEKKLKDILRSGNCIVKRFQRPDNDQVLLDHLLLFAQVELKLVSRVLNMSRLTTDQLVWCREKLDQINFIHRKIHVEPSFLLFPC</sequence>
<dbReference type="Pfam" id="PF07891">
    <property type="entry name" value="DUF1666"/>
    <property type="match status" value="1"/>
</dbReference>
<dbReference type="PANTHER" id="PTHR46741:SF4">
    <property type="entry name" value="FINGER FYVE DOMAIN PROTEIN, PUTATIVE (DUF1666)-RELATED"/>
    <property type="match status" value="1"/>
</dbReference>
<feature type="compositionally biased region" description="Acidic residues" evidence="1">
    <location>
        <begin position="352"/>
        <end position="369"/>
    </location>
</feature>
<dbReference type="OrthoDB" id="772197at2759"/>
<keyword evidence="2" id="KW-0812">Transmembrane</keyword>
<accession>A0A5N6R3U8</accession>
<protein>
    <recommendedName>
        <fullName evidence="5">Ribosomal protein L34Ae</fullName>
    </recommendedName>
</protein>
<keyword evidence="2" id="KW-0472">Membrane</keyword>
<evidence type="ECO:0000313" key="3">
    <source>
        <dbReference type="EMBL" id="KAE8023264.1"/>
    </source>
</evidence>
<keyword evidence="2" id="KW-1133">Transmembrane helix</keyword>
<reference evidence="3 4" key="1">
    <citation type="submission" date="2019-06" db="EMBL/GenBank/DDBJ databases">
        <title>A chromosomal-level reference genome of Carpinus fangiana (Coryloideae, Betulaceae).</title>
        <authorList>
            <person name="Yang X."/>
            <person name="Wang Z."/>
            <person name="Zhang L."/>
            <person name="Hao G."/>
            <person name="Liu J."/>
            <person name="Yang Y."/>
        </authorList>
    </citation>
    <scope>NUCLEOTIDE SEQUENCE [LARGE SCALE GENOMIC DNA]</scope>
    <source>
        <strain evidence="3">Cfa_2016G</strain>
        <tissue evidence="3">Leaf</tissue>
    </source>
</reference>
<gene>
    <name evidence="3" type="ORF">FH972_008984</name>
</gene>
<dbReference type="AlphaFoldDB" id="A0A5N6R3U8"/>
<dbReference type="InterPro" id="IPR012870">
    <property type="entry name" value="DUF1666"/>
</dbReference>
<evidence type="ECO:0000256" key="2">
    <source>
        <dbReference type="SAM" id="Phobius"/>
    </source>
</evidence>
<feature type="region of interest" description="Disordered" evidence="1">
    <location>
        <begin position="296"/>
        <end position="378"/>
    </location>
</feature>
<evidence type="ECO:0008006" key="5">
    <source>
        <dbReference type="Google" id="ProtNLM"/>
    </source>
</evidence>
<feature type="transmembrane region" description="Helical" evidence="2">
    <location>
        <begin position="15"/>
        <end position="35"/>
    </location>
</feature>
<name>A0A5N6R3U8_9ROSI</name>
<dbReference type="EMBL" id="CM017323">
    <property type="protein sequence ID" value="KAE8023264.1"/>
    <property type="molecule type" value="Genomic_DNA"/>
</dbReference>
<dbReference type="PANTHER" id="PTHR46741">
    <property type="entry name" value="OS09G0413600 PROTEIN"/>
    <property type="match status" value="1"/>
</dbReference>
<dbReference type="Proteomes" id="UP000327013">
    <property type="component" value="Chromosome 3"/>
</dbReference>
<organism evidence="3 4">
    <name type="scientific">Carpinus fangiana</name>
    <dbReference type="NCBI Taxonomy" id="176857"/>
    <lineage>
        <taxon>Eukaryota</taxon>
        <taxon>Viridiplantae</taxon>
        <taxon>Streptophyta</taxon>
        <taxon>Embryophyta</taxon>
        <taxon>Tracheophyta</taxon>
        <taxon>Spermatophyta</taxon>
        <taxon>Magnoliopsida</taxon>
        <taxon>eudicotyledons</taxon>
        <taxon>Gunneridae</taxon>
        <taxon>Pentapetalae</taxon>
        <taxon>rosids</taxon>
        <taxon>fabids</taxon>
        <taxon>Fagales</taxon>
        <taxon>Betulaceae</taxon>
        <taxon>Carpinus</taxon>
    </lineage>
</organism>
<evidence type="ECO:0000313" key="4">
    <source>
        <dbReference type="Proteomes" id="UP000327013"/>
    </source>
</evidence>
<keyword evidence="4" id="KW-1185">Reference proteome</keyword>
<proteinExistence type="predicted"/>
<evidence type="ECO:0000256" key="1">
    <source>
        <dbReference type="SAM" id="MobiDB-lite"/>
    </source>
</evidence>